<dbReference type="SUPFAM" id="SSF63829">
    <property type="entry name" value="Calcium-dependent phosphotriesterase"/>
    <property type="match status" value="1"/>
</dbReference>
<comment type="caution">
    <text evidence="1">The sequence shown here is derived from an EMBL/GenBank/DDBJ whole genome shotgun (WGS) entry which is preliminary data.</text>
</comment>
<dbReference type="EMBL" id="JACHIO010000012">
    <property type="protein sequence ID" value="MBB5064704.1"/>
    <property type="molecule type" value="Genomic_DNA"/>
</dbReference>
<dbReference type="AlphaFoldDB" id="A0A7W7ZRD7"/>
<dbReference type="InterPro" id="IPR051344">
    <property type="entry name" value="Vgb"/>
</dbReference>
<organism evidence="1 2">
    <name type="scientific">Granulicella mallensis</name>
    <dbReference type="NCBI Taxonomy" id="940614"/>
    <lineage>
        <taxon>Bacteria</taxon>
        <taxon>Pseudomonadati</taxon>
        <taxon>Acidobacteriota</taxon>
        <taxon>Terriglobia</taxon>
        <taxon>Terriglobales</taxon>
        <taxon>Acidobacteriaceae</taxon>
        <taxon>Granulicella</taxon>
    </lineage>
</organism>
<dbReference type="Gene3D" id="2.120.10.30">
    <property type="entry name" value="TolB, C-terminal domain"/>
    <property type="match status" value="1"/>
</dbReference>
<sequence length="348" mass="37359">MNLLNPTRPDAPHLDHLTPKAAIPGGSFEVFGSRLLRPGTPEPQIPQVFFGEAAAMLDLSRDTRALVRVPEGAIASDLVFHRDGLTSNILHANIAIPMAENLHLVSNPAVDGDGNLFAMVSGPRGERVPVSIFRIDRDLQVRPFVRDLMNVSALAFDGDGHLYASSRAEGTVYRISPHGAISMFAEGMGIATGIAFDREGSLFVGDRSGTIFKINREREIFVFATLEPSVAAYHLAFRDDGVLLVTAPTTSSNQSIHAIDPEGNATVFYRGLGRPQGMAFDADGNLYVAASLHGRRGIVKINHERQAELIVSGNDLVGLAFLEDGCAALATNTTIFHVDLGIQGRTLA</sequence>
<dbReference type="PANTHER" id="PTHR40274">
    <property type="entry name" value="VIRGINIAMYCIN B LYASE"/>
    <property type="match status" value="1"/>
</dbReference>
<proteinExistence type="predicted"/>
<evidence type="ECO:0000313" key="1">
    <source>
        <dbReference type="EMBL" id="MBB5064704.1"/>
    </source>
</evidence>
<dbReference type="Proteomes" id="UP000584867">
    <property type="component" value="Unassembled WGS sequence"/>
</dbReference>
<evidence type="ECO:0008006" key="3">
    <source>
        <dbReference type="Google" id="ProtNLM"/>
    </source>
</evidence>
<reference evidence="1 2" key="1">
    <citation type="submission" date="2020-08" db="EMBL/GenBank/DDBJ databases">
        <title>Genomic Encyclopedia of Type Strains, Phase IV (KMG-V): Genome sequencing to study the core and pangenomes of soil and plant-associated prokaryotes.</title>
        <authorList>
            <person name="Whitman W."/>
        </authorList>
    </citation>
    <scope>NUCLEOTIDE SEQUENCE [LARGE SCALE GENOMIC DNA]</scope>
    <source>
        <strain evidence="1 2">X5P3</strain>
    </source>
</reference>
<dbReference type="InterPro" id="IPR011042">
    <property type="entry name" value="6-blade_b-propeller_TolB-like"/>
</dbReference>
<protein>
    <recommendedName>
        <fullName evidence="3">SMP-30/Gluconolaconase/LRE-like region-containing protein</fullName>
    </recommendedName>
</protein>
<dbReference type="RefSeq" id="WP_184256823.1">
    <property type="nucleotide sequence ID" value="NZ_JACHIO010000012.1"/>
</dbReference>
<evidence type="ECO:0000313" key="2">
    <source>
        <dbReference type="Proteomes" id="UP000584867"/>
    </source>
</evidence>
<accession>A0A7W7ZRD7</accession>
<dbReference type="PANTHER" id="PTHR40274:SF4">
    <property type="entry name" value="BLL1406 PROTEIN"/>
    <property type="match status" value="1"/>
</dbReference>
<name>A0A7W7ZRD7_9BACT</name>
<gene>
    <name evidence="1" type="ORF">HDF15_003064</name>
</gene>